<feature type="domain" description="HDOD" evidence="1">
    <location>
        <begin position="21"/>
        <end position="220"/>
    </location>
</feature>
<organism evidence="2 3">
    <name type="scientific">Chitinilyticum piscinae</name>
    <dbReference type="NCBI Taxonomy" id="2866724"/>
    <lineage>
        <taxon>Bacteria</taxon>
        <taxon>Pseudomonadati</taxon>
        <taxon>Pseudomonadota</taxon>
        <taxon>Betaproteobacteria</taxon>
        <taxon>Neisseriales</taxon>
        <taxon>Chitinibacteraceae</taxon>
        <taxon>Chitinilyticum</taxon>
    </lineage>
</organism>
<accession>A0A8J7KF18</accession>
<dbReference type="AlphaFoldDB" id="A0A8J7KF18"/>
<gene>
    <name evidence="2" type="ORF">INR99_11025</name>
</gene>
<keyword evidence="3" id="KW-1185">Reference proteome</keyword>
<dbReference type="InterPro" id="IPR052340">
    <property type="entry name" value="RNase_Y/CdgJ"/>
</dbReference>
<evidence type="ECO:0000259" key="1">
    <source>
        <dbReference type="PROSITE" id="PS51833"/>
    </source>
</evidence>
<dbReference type="PROSITE" id="PS51833">
    <property type="entry name" value="HDOD"/>
    <property type="match status" value="1"/>
</dbReference>
<protein>
    <submittedName>
        <fullName evidence="2">HDOD domain-containing protein</fullName>
    </submittedName>
</protein>
<dbReference type="Proteomes" id="UP000604481">
    <property type="component" value="Unassembled WGS sequence"/>
</dbReference>
<dbReference type="Gene3D" id="1.10.3210.10">
    <property type="entry name" value="Hypothetical protein af1432"/>
    <property type="match status" value="1"/>
</dbReference>
<reference evidence="2 3" key="1">
    <citation type="submission" date="2020-10" db="EMBL/GenBank/DDBJ databases">
        <title>The genome sequence of Chitinilyticum litopenaei 4Y14.</title>
        <authorList>
            <person name="Liu Y."/>
        </authorList>
    </citation>
    <scope>NUCLEOTIDE SEQUENCE [LARGE SCALE GENOMIC DNA]</scope>
    <source>
        <strain evidence="2 3">4Y14</strain>
    </source>
</reference>
<dbReference type="Pfam" id="PF08668">
    <property type="entry name" value="HDOD"/>
    <property type="match status" value="1"/>
</dbReference>
<sequence length="297" mass="33632">MLKQRFETLAGWVDYFSHQEIPLLQYTLKALRELSGRMEEVSVREIAALIRHDPLLSLKVLRYLQAHRHNAQITDVTTLERTLMMLGIKGFLGALSSGNTVEQQLERIPPALYGCHSACYRAYAASKYAEAICSQRHDIDPAEVMTAALLHDSAEILVWYEAPQLAAQVMLLQQKNPGLRSRDAQRQIFGTTVLDMQMALAHAWHFPKLITHLMDESFRDEPRVRTVLVANSLARHLANGWHDAALPDDFAAVAQLINGDTDRQAAYELVRDTAVKLAREWQWFDVTPPAARLPDLD</sequence>
<dbReference type="EMBL" id="JADFUA010000006">
    <property type="protein sequence ID" value="MBE9609879.1"/>
    <property type="molecule type" value="Genomic_DNA"/>
</dbReference>
<dbReference type="InterPro" id="IPR013976">
    <property type="entry name" value="HDOD"/>
</dbReference>
<proteinExistence type="predicted"/>
<dbReference type="PANTHER" id="PTHR33525">
    <property type="match status" value="1"/>
</dbReference>
<evidence type="ECO:0000313" key="3">
    <source>
        <dbReference type="Proteomes" id="UP000604481"/>
    </source>
</evidence>
<dbReference type="SUPFAM" id="SSF109604">
    <property type="entry name" value="HD-domain/PDEase-like"/>
    <property type="match status" value="1"/>
</dbReference>
<dbReference type="PANTHER" id="PTHR33525:SF3">
    <property type="entry name" value="RIBONUCLEASE Y"/>
    <property type="match status" value="1"/>
</dbReference>
<evidence type="ECO:0000313" key="2">
    <source>
        <dbReference type="EMBL" id="MBE9609879.1"/>
    </source>
</evidence>
<name>A0A8J7KF18_9NEIS</name>
<dbReference type="RefSeq" id="WP_194116409.1">
    <property type="nucleotide sequence ID" value="NZ_JADFUA010000006.1"/>
</dbReference>
<comment type="caution">
    <text evidence="2">The sequence shown here is derived from an EMBL/GenBank/DDBJ whole genome shotgun (WGS) entry which is preliminary data.</text>
</comment>